<evidence type="ECO:0000256" key="10">
    <source>
        <dbReference type="ARBA" id="ARBA00035861"/>
    </source>
</evidence>
<evidence type="ECO:0000256" key="4">
    <source>
        <dbReference type="ARBA" id="ARBA00022705"/>
    </source>
</evidence>
<accession>A0A0G3I870</accession>
<feature type="binding site" evidence="18">
    <location>
        <position position="60"/>
    </location>
    <ligand>
        <name>Mg(2+)</name>
        <dbReference type="ChEBI" id="CHEBI:18420"/>
    </ligand>
</feature>
<feature type="binding site" evidence="17">
    <location>
        <begin position="37"/>
        <end position="40"/>
    </location>
    <ligand>
        <name>8-oxo-dGTP</name>
        <dbReference type="ChEBI" id="CHEBI:77896"/>
    </ligand>
</feature>
<evidence type="ECO:0000256" key="7">
    <source>
        <dbReference type="ARBA" id="ARBA00022801"/>
    </source>
</evidence>
<evidence type="ECO:0000256" key="11">
    <source>
        <dbReference type="ARBA" id="ARBA00036904"/>
    </source>
</evidence>
<keyword evidence="5 18" id="KW-0479">Metal-binding</keyword>
<evidence type="ECO:0000256" key="1">
    <source>
        <dbReference type="ARBA" id="ARBA00001946"/>
    </source>
</evidence>
<dbReference type="InterPro" id="IPR029119">
    <property type="entry name" value="MutY_C"/>
</dbReference>
<comment type="cofactor">
    <cofactor evidence="1 18">
        <name>Mg(2+)</name>
        <dbReference type="ChEBI" id="CHEBI:18420"/>
    </cofactor>
</comment>
<dbReference type="FunFam" id="3.90.79.10:FF:000014">
    <property type="entry name" value="8-oxo-dGTP diphosphatase MutT"/>
    <property type="match status" value="1"/>
</dbReference>
<dbReference type="GO" id="GO:0006260">
    <property type="term" value="P:DNA replication"/>
    <property type="evidence" value="ECO:0007669"/>
    <property type="project" value="UniProtKB-KW"/>
</dbReference>
<reference evidence="20 21" key="1">
    <citation type="journal article" date="2015" name="Genome Announc.">
        <title>Complete Genome Sequence of 'Candidatus Liberibacter africanus,' a Bacterium Associated with Citrus Huanglongbing.</title>
        <authorList>
            <person name="Lin H."/>
            <person name="Pietersen G."/>
            <person name="Han C."/>
            <person name="Read D.A."/>
            <person name="Lou B."/>
            <person name="Gupta G."/>
            <person name="Civerolo E.L."/>
        </authorList>
    </citation>
    <scope>NUCLEOTIDE SEQUENCE [LARGE SCALE GENOMIC DNA]</scope>
    <source>
        <strain evidence="20 21">PTSAPSY</strain>
    </source>
</reference>
<feature type="domain" description="Nudix hydrolase" evidence="19">
    <location>
        <begin position="4"/>
        <end position="135"/>
    </location>
</feature>
<dbReference type="InterPro" id="IPR000086">
    <property type="entry name" value="NUDIX_hydrolase_dom"/>
</dbReference>
<evidence type="ECO:0000256" key="5">
    <source>
        <dbReference type="ARBA" id="ARBA00022723"/>
    </source>
</evidence>
<evidence type="ECO:0000256" key="8">
    <source>
        <dbReference type="ARBA" id="ARBA00022842"/>
    </source>
</evidence>
<dbReference type="Proteomes" id="UP000035503">
    <property type="component" value="Chromosome"/>
</dbReference>
<keyword evidence="21" id="KW-1185">Reference proteome</keyword>
<keyword evidence="6" id="KW-0227">DNA damage</keyword>
<dbReference type="KEGG" id="lau:G293_01300"/>
<dbReference type="EMBL" id="CP004021">
    <property type="protein sequence ID" value="AKK19892.1"/>
    <property type="molecule type" value="Genomic_DNA"/>
</dbReference>
<dbReference type="CDD" id="cd03425">
    <property type="entry name" value="NUDIX_MutT_NudA_like"/>
    <property type="match status" value="1"/>
</dbReference>
<dbReference type="GO" id="GO:0046872">
    <property type="term" value="F:metal ion binding"/>
    <property type="evidence" value="ECO:0007669"/>
    <property type="project" value="UniProtKB-KW"/>
</dbReference>
<dbReference type="InterPro" id="IPR015797">
    <property type="entry name" value="NUDIX_hydrolase-like_dom_sf"/>
</dbReference>
<evidence type="ECO:0000256" key="6">
    <source>
        <dbReference type="ARBA" id="ARBA00022763"/>
    </source>
</evidence>
<comment type="catalytic activity">
    <reaction evidence="11">
        <text>8-oxo-GTP + H2O = 8-oxo-GMP + diphosphate + H(+)</text>
        <dbReference type="Rhea" id="RHEA:67616"/>
        <dbReference type="ChEBI" id="CHEBI:15377"/>
        <dbReference type="ChEBI" id="CHEBI:15378"/>
        <dbReference type="ChEBI" id="CHEBI:33019"/>
        <dbReference type="ChEBI" id="CHEBI:143553"/>
        <dbReference type="ChEBI" id="CHEBI:145694"/>
    </reaction>
</comment>
<dbReference type="PANTHER" id="PTHR47707">
    <property type="entry name" value="8-OXO-DGTP DIPHOSPHATASE"/>
    <property type="match status" value="1"/>
</dbReference>
<sequence>MDVKKILLVTACAVFESNGKVLLSHRPENRSHGGFWEFPGGKIEAGETPEEAIVRELFEELAIVVNPCSLIPLTFISHPYEKFHLLMPFFVCHYFEGIPQSCEGQKIQWVTLKDLQNYSILPADQPLISLLRNYSLHRRHLD</sequence>
<evidence type="ECO:0000256" key="14">
    <source>
        <dbReference type="ARBA" id="ARBA00041592"/>
    </source>
</evidence>
<evidence type="ECO:0000313" key="21">
    <source>
        <dbReference type="Proteomes" id="UP000035503"/>
    </source>
</evidence>
<dbReference type="NCBIfam" id="TIGR00586">
    <property type="entry name" value="mutt"/>
    <property type="match status" value="1"/>
</dbReference>
<evidence type="ECO:0000256" key="13">
    <source>
        <dbReference type="ARBA" id="ARBA00040794"/>
    </source>
</evidence>
<evidence type="ECO:0000256" key="9">
    <source>
        <dbReference type="ARBA" id="ARBA00023204"/>
    </source>
</evidence>
<evidence type="ECO:0000256" key="2">
    <source>
        <dbReference type="ARBA" id="ARBA00005582"/>
    </source>
</evidence>
<dbReference type="GO" id="GO:0044715">
    <property type="term" value="F:8-oxo-dGDP phosphatase activity"/>
    <property type="evidence" value="ECO:0007669"/>
    <property type="project" value="TreeGrafter"/>
</dbReference>
<comment type="catalytic activity">
    <reaction evidence="10">
        <text>8-oxo-dGTP + H2O = 8-oxo-dGMP + diphosphate + H(+)</text>
        <dbReference type="Rhea" id="RHEA:31575"/>
        <dbReference type="ChEBI" id="CHEBI:15377"/>
        <dbReference type="ChEBI" id="CHEBI:15378"/>
        <dbReference type="ChEBI" id="CHEBI:33019"/>
        <dbReference type="ChEBI" id="CHEBI:63224"/>
        <dbReference type="ChEBI" id="CHEBI:77896"/>
        <dbReference type="EC" id="3.6.1.55"/>
    </reaction>
</comment>
<dbReference type="PRINTS" id="PR00502">
    <property type="entry name" value="NUDIXFAMILY"/>
</dbReference>
<dbReference type="PANTHER" id="PTHR47707:SF1">
    <property type="entry name" value="NUDIX HYDROLASE FAMILY PROTEIN"/>
    <property type="match status" value="1"/>
</dbReference>
<dbReference type="PATRIC" id="fig|1277257.4.peg.285"/>
<dbReference type="InterPro" id="IPR047127">
    <property type="entry name" value="MutT-like"/>
</dbReference>
<keyword evidence="7" id="KW-0378">Hydrolase</keyword>
<keyword evidence="8 18" id="KW-0460">Magnesium</keyword>
<dbReference type="InterPro" id="IPR003561">
    <property type="entry name" value="Mutator_MutT"/>
</dbReference>
<dbReference type="SUPFAM" id="SSF55811">
    <property type="entry name" value="Nudix"/>
    <property type="match status" value="1"/>
</dbReference>
<organism evidence="20 21">
    <name type="scientific">Candidatus Liberibacter africanus PTSAPSY</name>
    <dbReference type="NCBI Taxonomy" id="1277257"/>
    <lineage>
        <taxon>Bacteria</taxon>
        <taxon>Pseudomonadati</taxon>
        <taxon>Pseudomonadota</taxon>
        <taxon>Alphaproteobacteria</taxon>
        <taxon>Hyphomicrobiales</taxon>
        <taxon>Rhizobiaceae</taxon>
        <taxon>Liberibacter</taxon>
    </lineage>
</organism>
<dbReference type="RefSeq" id="WP_083965937.1">
    <property type="nucleotide sequence ID" value="NZ_CP004021.1"/>
</dbReference>
<keyword evidence="4" id="KW-0235">DNA replication</keyword>
<dbReference type="OrthoDB" id="9810648at2"/>
<evidence type="ECO:0000256" key="17">
    <source>
        <dbReference type="PIRSR" id="PIRSR603561-1"/>
    </source>
</evidence>
<comment type="similarity">
    <text evidence="2">Belongs to the Nudix hydrolase family.</text>
</comment>
<dbReference type="AlphaFoldDB" id="A0A0G3I870"/>
<dbReference type="Pfam" id="PF14815">
    <property type="entry name" value="NUDIX_4"/>
    <property type="match status" value="1"/>
</dbReference>
<keyword evidence="9" id="KW-0234">DNA repair</keyword>
<evidence type="ECO:0000256" key="16">
    <source>
        <dbReference type="ARBA" id="ARBA00042798"/>
    </source>
</evidence>
<keyword evidence="3" id="KW-0515">Mutator protein</keyword>
<evidence type="ECO:0000256" key="15">
    <source>
        <dbReference type="ARBA" id="ARBA00041979"/>
    </source>
</evidence>
<gene>
    <name evidence="20" type="ORF">G293_01300</name>
</gene>
<evidence type="ECO:0000259" key="19">
    <source>
        <dbReference type="PROSITE" id="PS51462"/>
    </source>
</evidence>
<evidence type="ECO:0000256" key="18">
    <source>
        <dbReference type="PIRSR" id="PIRSR603561-2"/>
    </source>
</evidence>
<dbReference type="InterPro" id="IPR020476">
    <property type="entry name" value="Nudix_hydrolase"/>
</dbReference>
<dbReference type="Gene3D" id="3.90.79.10">
    <property type="entry name" value="Nucleoside Triphosphate Pyrophosphohydrolase"/>
    <property type="match status" value="1"/>
</dbReference>
<name>A0A0G3I870_LIBAF</name>
<evidence type="ECO:0000256" key="3">
    <source>
        <dbReference type="ARBA" id="ARBA00022457"/>
    </source>
</evidence>
<dbReference type="GO" id="GO:0035539">
    <property type="term" value="F:8-oxo-7,8-dihydrodeoxyguanosine triphosphate pyrophosphatase activity"/>
    <property type="evidence" value="ECO:0007669"/>
    <property type="project" value="UniProtKB-EC"/>
</dbReference>
<proteinExistence type="inferred from homology"/>
<dbReference type="EC" id="3.6.1.55" evidence="12"/>
<feature type="binding site" evidence="18">
    <location>
        <position position="40"/>
    </location>
    <ligand>
        <name>Mg(2+)</name>
        <dbReference type="ChEBI" id="CHEBI:18420"/>
    </ligand>
</feature>
<dbReference type="GO" id="GO:0044716">
    <property type="term" value="F:8-oxo-GDP phosphatase activity"/>
    <property type="evidence" value="ECO:0007669"/>
    <property type="project" value="TreeGrafter"/>
</dbReference>
<protein>
    <recommendedName>
        <fullName evidence="13">8-oxo-dGTP diphosphatase</fullName>
        <ecNumber evidence="12">3.6.1.55</ecNumber>
    </recommendedName>
    <alternativeName>
        <fullName evidence="16">7,8-dihydro-8-oxoguanine-triphosphatase</fullName>
    </alternativeName>
    <alternativeName>
        <fullName evidence="15">Mutator protein MutT</fullName>
    </alternativeName>
    <alternativeName>
        <fullName evidence="14">dGTP pyrophosphohydrolase</fullName>
    </alternativeName>
</protein>
<feature type="binding site" evidence="17">
    <location>
        <position position="26"/>
    </location>
    <ligand>
        <name>8-oxo-dGTP</name>
        <dbReference type="ChEBI" id="CHEBI:77896"/>
    </ligand>
</feature>
<dbReference type="GO" id="GO:0006281">
    <property type="term" value="P:DNA repair"/>
    <property type="evidence" value="ECO:0007669"/>
    <property type="project" value="UniProtKB-KW"/>
</dbReference>
<dbReference type="STRING" id="1277257.G293_01300"/>
<evidence type="ECO:0000256" key="12">
    <source>
        <dbReference type="ARBA" id="ARBA00038905"/>
    </source>
</evidence>
<dbReference type="PROSITE" id="PS51462">
    <property type="entry name" value="NUDIX"/>
    <property type="match status" value="1"/>
</dbReference>
<evidence type="ECO:0000313" key="20">
    <source>
        <dbReference type="EMBL" id="AKK19892.1"/>
    </source>
</evidence>
<dbReference type="GO" id="GO:0008413">
    <property type="term" value="F:8-oxo-7,8-dihydroguanosine triphosphate pyrophosphatase activity"/>
    <property type="evidence" value="ECO:0007669"/>
    <property type="project" value="InterPro"/>
</dbReference>